<dbReference type="EMBL" id="RCHU01001178">
    <property type="protein sequence ID" value="TKR71497.1"/>
    <property type="molecule type" value="Genomic_DNA"/>
</dbReference>
<comment type="caution">
    <text evidence="2">The sequence shown here is derived from an EMBL/GenBank/DDBJ whole genome shotgun (WGS) entry which is preliminary data.</text>
</comment>
<proteinExistence type="predicted"/>
<dbReference type="Gene3D" id="1.10.510.10">
    <property type="entry name" value="Transferase(Phosphotransferase) domain 1"/>
    <property type="match status" value="1"/>
</dbReference>
<evidence type="ECO:0000256" key="1">
    <source>
        <dbReference type="SAM" id="SignalP"/>
    </source>
</evidence>
<dbReference type="AlphaFoldDB" id="A0A4U5MPA2"/>
<sequence>MFMRLVFSCWKLFVEGKLGNPDEENDYYSGISYWLWKFHRMGRLLDAADYKLNGEFAKDGLECLLLLRVAYCHPNPHQRPFMRTVLQVLSGETTPLIPHESPTIIWPALPSSSKESKCSLTGSQLASFSEIKGR</sequence>
<name>A0A4U5MPA2_POPAL</name>
<reference evidence="2" key="1">
    <citation type="submission" date="2018-10" db="EMBL/GenBank/DDBJ databases">
        <title>Population genomic analysis revealed the cold adaptation of white poplar.</title>
        <authorList>
            <person name="Liu Y.-J."/>
        </authorList>
    </citation>
    <scope>NUCLEOTIDE SEQUENCE [LARGE SCALE GENOMIC DNA]</scope>
    <source>
        <strain evidence="2">PAL-ZL1</strain>
    </source>
</reference>
<dbReference type="STRING" id="43335.A0A4U5MPA2"/>
<gene>
    <name evidence="2" type="ORF">D5086_0000300210</name>
</gene>
<evidence type="ECO:0008006" key="3">
    <source>
        <dbReference type="Google" id="ProtNLM"/>
    </source>
</evidence>
<keyword evidence="1" id="KW-0732">Signal</keyword>
<feature type="signal peptide" evidence="1">
    <location>
        <begin position="1"/>
        <end position="16"/>
    </location>
</feature>
<accession>A0A4U5MPA2</accession>
<protein>
    <recommendedName>
        <fullName evidence="3">Serine-threonine/tyrosine-protein kinase catalytic domain-containing protein</fullName>
    </recommendedName>
</protein>
<feature type="chain" id="PRO_5020375146" description="Serine-threonine/tyrosine-protein kinase catalytic domain-containing protein" evidence="1">
    <location>
        <begin position="17"/>
        <end position="134"/>
    </location>
</feature>
<organism evidence="2">
    <name type="scientific">Populus alba</name>
    <name type="common">White poplar</name>
    <dbReference type="NCBI Taxonomy" id="43335"/>
    <lineage>
        <taxon>Eukaryota</taxon>
        <taxon>Viridiplantae</taxon>
        <taxon>Streptophyta</taxon>
        <taxon>Embryophyta</taxon>
        <taxon>Tracheophyta</taxon>
        <taxon>Spermatophyta</taxon>
        <taxon>Magnoliopsida</taxon>
        <taxon>eudicotyledons</taxon>
        <taxon>Gunneridae</taxon>
        <taxon>Pentapetalae</taxon>
        <taxon>rosids</taxon>
        <taxon>fabids</taxon>
        <taxon>Malpighiales</taxon>
        <taxon>Salicaceae</taxon>
        <taxon>Saliceae</taxon>
        <taxon>Populus</taxon>
    </lineage>
</organism>
<evidence type="ECO:0000313" key="2">
    <source>
        <dbReference type="EMBL" id="TKR71497.1"/>
    </source>
</evidence>